<evidence type="ECO:0000313" key="2">
    <source>
        <dbReference type="EMBL" id="KAF7280440.1"/>
    </source>
</evidence>
<gene>
    <name evidence="2" type="ORF">GWI33_005878</name>
</gene>
<evidence type="ECO:0000256" key="1">
    <source>
        <dbReference type="SAM" id="MobiDB-lite"/>
    </source>
</evidence>
<comment type="caution">
    <text evidence="2">The sequence shown here is derived from an EMBL/GenBank/DDBJ whole genome shotgun (WGS) entry which is preliminary data.</text>
</comment>
<evidence type="ECO:0000313" key="3">
    <source>
        <dbReference type="Proteomes" id="UP000625711"/>
    </source>
</evidence>
<feature type="region of interest" description="Disordered" evidence="1">
    <location>
        <begin position="1"/>
        <end position="25"/>
    </location>
</feature>
<name>A0A834MHN9_RHYFE</name>
<proteinExistence type="predicted"/>
<reference evidence="2" key="1">
    <citation type="submission" date="2020-08" db="EMBL/GenBank/DDBJ databases">
        <title>Genome sequencing and assembly of the red palm weevil Rhynchophorus ferrugineus.</title>
        <authorList>
            <person name="Dias G.B."/>
            <person name="Bergman C.M."/>
            <person name="Manee M."/>
        </authorList>
    </citation>
    <scope>NUCLEOTIDE SEQUENCE</scope>
    <source>
        <strain evidence="2">AA-2017</strain>
        <tissue evidence="2">Whole larva</tissue>
    </source>
</reference>
<sequence length="98" mass="11616">MNDRRNVRTRKGRKKEGGRRCNGNGKNRKILFRGVVKDPHLKAEAEDLFLNGFFHEINDILLYCKVETVPKRKKDVFDIIIKEKYTTFDYLEKTILSK</sequence>
<dbReference type="EMBL" id="JAACXV010000296">
    <property type="protein sequence ID" value="KAF7280440.1"/>
    <property type="molecule type" value="Genomic_DNA"/>
</dbReference>
<keyword evidence="3" id="KW-1185">Reference proteome</keyword>
<dbReference type="Proteomes" id="UP000625711">
    <property type="component" value="Unassembled WGS sequence"/>
</dbReference>
<feature type="compositionally biased region" description="Basic residues" evidence="1">
    <location>
        <begin position="7"/>
        <end position="17"/>
    </location>
</feature>
<organism evidence="2 3">
    <name type="scientific">Rhynchophorus ferrugineus</name>
    <name type="common">Red palm weevil</name>
    <name type="synonym">Curculio ferrugineus</name>
    <dbReference type="NCBI Taxonomy" id="354439"/>
    <lineage>
        <taxon>Eukaryota</taxon>
        <taxon>Metazoa</taxon>
        <taxon>Ecdysozoa</taxon>
        <taxon>Arthropoda</taxon>
        <taxon>Hexapoda</taxon>
        <taxon>Insecta</taxon>
        <taxon>Pterygota</taxon>
        <taxon>Neoptera</taxon>
        <taxon>Endopterygota</taxon>
        <taxon>Coleoptera</taxon>
        <taxon>Polyphaga</taxon>
        <taxon>Cucujiformia</taxon>
        <taxon>Curculionidae</taxon>
        <taxon>Dryophthorinae</taxon>
        <taxon>Rhynchophorus</taxon>
    </lineage>
</organism>
<protein>
    <submittedName>
        <fullName evidence="2">Uncharacterized protein</fullName>
    </submittedName>
</protein>
<accession>A0A834MHN9</accession>
<dbReference type="AlphaFoldDB" id="A0A834MHN9"/>